<dbReference type="Proteomes" id="UP001363151">
    <property type="component" value="Unassembled WGS sequence"/>
</dbReference>
<dbReference type="InterPro" id="IPR001650">
    <property type="entry name" value="Helicase_C-like"/>
</dbReference>
<dbReference type="SMART" id="SM00490">
    <property type="entry name" value="HELICc"/>
    <property type="match status" value="1"/>
</dbReference>
<feature type="region of interest" description="Disordered" evidence="4">
    <location>
        <begin position="1"/>
        <end position="40"/>
    </location>
</feature>
<comment type="caution">
    <text evidence="7">The sequence shown here is derived from an EMBL/GenBank/DDBJ whole genome shotgun (WGS) entry which is preliminary data.</text>
</comment>
<gene>
    <name evidence="7" type="ORF">SO694_00073023</name>
</gene>
<keyword evidence="7" id="KW-0347">Helicase</keyword>
<dbReference type="Gene3D" id="3.40.50.10810">
    <property type="entry name" value="Tandem AAA-ATPase domain"/>
    <property type="match status" value="1"/>
</dbReference>
<dbReference type="CDD" id="cd18793">
    <property type="entry name" value="SF2_C_SNF"/>
    <property type="match status" value="1"/>
</dbReference>
<dbReference type="PANTHER" id="PTHR45623">
    <property type="entry name" value="CHROMODOMAIN-HELICASE-DNA-BINDING PROTEIN 3-RELATED-RELATED"/>
    <property type="match status" value="1"/>
</dbReference>
<feature type="region of interest" description="Disordered" evidence="4">
    <location>
        <begin position="1382"/>
        <end position="1407"/>
    </location>
</feature>
<keyword evidence="8" id="KW-1185">Reference proteome</keyword>
<dbReference type="InterPro" id="IPR014001">
    <property type="entry name" value="Helicase_ATP-bd"/>
</dbReference>
<comment type="subcellular location">
    <subcellularLocation>
        <location evidence="1">Nucleus</location>
    </subcellularLocation>
</comment>
<dbReference type="PROSITE" id="PS51194">
    <property type="entry name" value="HELICASE_CTER"/>
    <property type="match status" value="1"/>
</dbReference>
<dbReference type="SUPFAM" id="SSF52540">
    <property type="entry name" value="P-loop containing nucleoside triphosphate hydrolases"/>
    <property type="match status" value="2"/>
</dbReference>
<dbReference type="GO" id="GO:0004386">
    <property type="term" value="F:helicase activity"/>
    <property type="evidence" value="ECO:0007669"/>
    <property type="project" value="UniProtKB-KW"/>
</dbReference>
<accession>A0ABR1FIA8</accession>
<dbReference type="Gene3D" id="3.40.50.300">
    <property type="entry name" value="P-loop containing nucleotide triphosphate hydrolases"/>
    <property type="match status" value="1"/>
</dbReference>
<dbReference type="Pfam" id="PF00176">
    <property type="entry name" value="SNF2-rel_dom"/>
    <property type="match status" value="1"/>
</dbReference>
<dbReference type="SMART" id="SM00487">
    <property type="entry name" value="DEXDc"/>
    <property type="match status" value="1"/>
</dbReference>
<keyword evidence="2" id="KW-0378">Hydrolase</keyword>
<name>A0ABR1FIA8_AURAN</name>
<sequence length="1407" mass="152681">MYDVTASHYVFSKPDPPKPKKAKPAPSAAPKPAAPRKAPAFETRRMAQNAAMRVEMEGHAARRAAFYASQRDHVAPFTNAATLQSLAARARGVDLGPRRPSVVVQPEEITAELRDYQLASLDWFADCYERCGALPCILGDEMGLGKTLQTIAYLAWLKFEKKLDGAALVLCPLSVLSTWMAECARWCPGLRVMKLHSSDPGERERLRRRILEGVGTYDVVVTTYEMAKAPSLRSALVQKVTWRCLVLDEGHVIKNHETEIARTVRKMHFVTALLLTGTPLQNNLVELWALLNFLHPAAFPDVEPFAKAYDLGRGVVDRDMLVKAQVVLGQLMLRRLKVDVETGLPPKLETVVQCPLAPQQVFWYRSLLLKENAALRKVEGGGDAAGAPKGTYKSLLNLLMQLRKTCCHPFLFPDAEGDPDETTLEELVAASGKLRVLDRLLLKLHRNGHRVVVFSQFSSMVDILDDYCRLRGWSFCRLTGATNRVRRVVNVRAFNEPSSPLFIFLMTTRAGGLGINLQSADTCVLYDSDWNPQADLQAMARVHRLGQTKTVHIYRLCAAGTAEERVLQRSQKKLYLSHVVNRNGGGEEGDDDMDKLSGGEVLSMVKFGASAIFKAGDNAEPSDADLDAIVDRSRGADDVVGNLVGGAEDNAEAFDATEEAVDTRTLFGSRIDAAPKTSKDIAATWKGLVAEGKRDRKQRVKMVEAAGSGYGSKLVPVLASNDYGLYDGESSVFDRELGGADASAFAVQKRRVLVPGRDYAHETTCLNCFRDAQGKPSGKKRRAAAPASSKAGEGPLRKCRLCPMVVHASCAVYNNLGEDTAMGTWQCPHHACVGCGRSTSAAGGLLFRCEACPVTYCEDCLPRACKVVGECRRLVARGCPVQPQACYIRCSDACAAALAGRDGADDAAINSTFDDLDLTDVDAANKKLFESMAHERDAMNAQDISALAAQRREKFQEDLVGMLLDKGSDVDGGGVRVLLKFHGSEYYGAGRQTMTHGFKGAAKALLDLGVARGDTAREVAAELEAAVGRGDLTYVNGSHPVSSTTVVEARYEASPELYAACAEKRAAEDDLRRSAADAVAASIAGDVTKLLLGDEGGDQPLKAAKSRFEASKMCPLGHDCRRKRGAHLCSLFPTAEARDLCVEVAQALVDRGVLEPHADSVGGAEMPWADRGDLASNWAQLRHLGLARTPAVAEILAAREKKRDAAVGEWKAAALRRVDTLGWALVAELFPRERGDAAARELQLAALAALVDEGAFARAHDPAIMAKGDAAYARASYGVPLQAWRKSKPPRRVGNPWVNNLHRPTYDGVDWDRVAQKWRVSDHFGRAGDLYDDLVEAARARDAVVFARGKFYYGMQPLPNFPEPVVHRAVVPSVPNAAGPFVDLTGSPAPAPPSPTSNENPVDLMSP</sequence>
<dbReference type="InterPro" id="IPR038718">
    <property type="entry name" value="SNF2-like_sf"/>
</dbReference>
<evidence type="ECO:0000256" key="1">
    <source>
        <dbReference type="ARBA" id="ARBA00004123"/>
    </source>
</evidence>
<dbReference type="InterPro" id="IPR027417">
    <property type="entry name" value="P-loop_NTPase"/>
</dbReference>
<evidence type="ECO:0000313" key="8">
    <source>
        <dbReference type="Proteomes" id="UP001363151"/>
    </source>
</evidence>
<evidence type="ECO:0000256" key="3">
    <source>
        <dbReference type="ARBA" id="ARBA00023242"/>
    </source>
</evidence>
<dbReference type="CDD" id="cd17919">
    <property type="entry name" value="DEXHc_Snf"/>
    <property type="match status" value="1"/>
</dbReference>
<dbReference type="PROSITE" id="PS51192">
    <property type="entry name" value="HELICASE_ATP_BIND_1"/>
    <property type="match status" value="1"/>
</dbReference>
<dbReference type="PANTHER" id="PTHR45623:SF14">
    <property type="entry name" value="CHROMODOMAIN-HELICASE-DNA-BINDING PROTEIN 1"/>
    <property type="match status" value="1"/>
</dbReference>
<dbReference type="Gene3D" id="3.30.40.10">
    <property type="entry name" value="Zinc/RING finger domain, C3HC4 (zinc finger)"/>
    <property type="match status" value="1"/>
</dbReference>
<evidence type="ECO:0000313" key="7">
    <source>
        <dbReference type="EMBL" id="KAK7231285.1"/>
    </source>
</evidence>
<dbReference type="InterPro" id="IPR013083">
    <property type="entry name" value="Znf_RING/FYVE/PHD"/>
</dbReference>
<keyword evidence="7" id="KW-0547">Nucleotide-binding</keyword>
<evidence type="ECO:0000256" key="2">
    <source>
        <dbReference type="ARBA" id="ARBA00022801"/>
    </source>
</evidence>
<evidence type="ECO:0000256" key="4">
    <source>
        <dbReference type="SAM" id="MobiDB-lite"/>
    </source>
</evidence>
<keyword evidence="7" id="KW-0067">ATP-binding</keyword>
<dbReference type="EMBL" id="JBBJCI010000417">
    <property type="protein sequence ID" value="KAK7231285.1"/>
    <property type="molecule type" value="Genomic_DNA"/>
</dbReference>
<dbReference type="InterPro" id="IPR049730">
    <property type="entry name" value="SNF2/RAD54-like_C"/>
</dbReference>
<organism evidence="7 8">
    <name type="scientific">Aureococcus anophagefferens</name>
    <name type="common">Harmful bloom alga</name>
    <dbReference type="NCBI Taxonomy" id="44056"/>
    <lineage>
        <taxon>Eukaryota</taxon>
        <taxon>Sar</taxon>
        <taxon>Stramenopiles</taxon>
        <taxon>Ochrophyta</taxon>
        <taxon>Pelagophyceae</taxon>
        <taxon>Pelagomonadales</taxon>
        <taxon>Pelagomonadaceae</taxon>
        <taxon>Aureococcus</taxon>
    </lineage>
</organism>
<evidence type="ECO:0000259" key="5">
    <source>
        <dbReference type="PROSITE" id="PS51192"/>
    </source>
</evidence>
<feature type="region of interest" description="Disordered" evidence="4">
    <location>
        <begin position="773"/>
        <end position="793"/>
    </location>
</feature>
<reference evidence="7 8" key="1">
    <citation type="submission" date="2024-03" db="EMBL/GenBank/DDBJ databases">
        <title>Aureococcus anophagefferens CCMP1851 and Kratosvirus quantuckense: Draft genome of a second virus-susceptible host strain in the model system.</title>
        <authorList>
            <person name="Chase E."/>
            <person name="Truchon A.R."/>
            <person name="Schepens W."/>
            <person name="Wilhelm S.W."/>
        </authorList>
    </citation>
    <scope>NUCLEOTIDE SEQUENCE [LARGE SCALE GENOMIC DNA]</scope>
    <source>
        <strain evidence="7 8">CCMP1851</strain>
    </source>
</reference>
<feature type="domain" description="Helicase C-terminal" evidence="6">
    <location>
        <begin position="436"/>
        <end position="597"/>
    </location>
</feature>
<proteinExistence type="predicted"/>
<dbReference type="Pfam" id="PF00271">
    <property type="entry name" value="Helicase_C"/>
    <property type="match status" value="1"/>
</dbReference>
<keyword evidence="3" id="KW-0539">Nucleus</keyword>
<feature type="domain" description="Helicase ATP-binding" evidence="5">
    <location>
        <begin position="127"/>
        <end position="297"/>
    </location>
</feature>
<evidence type="ECO:0000259" key="6">
    <source>
        <dbReference type="PROSITE" id="PS51194"/>
    </source>
</evidence>
<protein>
    <submittedName>
        <fullName evidence="7">Helicase</fullName>
    </submittedName>
</protein>
<dbReference type="InterPro" id="IPR000330">
    <property type="entry name" value="SNF2_N"/>
</dbReference>